<evidence type="ECO:0000313" key="8">
    <source>
        <dbReference type="EMBL" id="GAE27851.1"/>
    </source>
</evidence>
<dbReference type="EMBL" id="BAUT01000068">
    <property type="protein sequence ID" value="GAE27851.1"/>
    <property type="molecule type" value="Genomic_DNA"/>
</dbReference>
<reference evidence="8" key="1">
    <citation type="journal article" date="2014" name="Genome Announc.">
        <title>Draft Genome Sequences of Three Alkaliphilic Bacillus Strains, Bacillus wakoensis JCM 9140T, Bacillus akibai JCM 9157T, and Bacillus hemicellulosilyticus JCM 9152T.</title>
        <authorList>
            <person name="Yuki M."/>
            <person name="Oshima K."/>
            <person name="Suda W."/>
            <person name="Oshida Y."/>
            <person name="Kitamura K."/>
            <person name="Iida T."/>
            <person name="Hattori M."/>
            <person name="Ohkuma M."/>
        </authorList>
    </citation>
    <scope>NUCLEOTIDE SEQUENCE [LARGE SCALE GENOMIC DNA]</scope>
    <source>
        <strain evidence="8">JCM 9140</strain>
    </source>
</reference>
<sequence>MMNQQISFSESNEGILYLIPTPIGNLEDMTFRAVRLLKEVDIVAAEDTRQTRKLFNHFEIETPLVSYHEHNKRKAGEGLIHDIKQGKQVALVSDAGMPAISDPGQDLVQEALKEKLKVVALPGANAALTSLIASGLSTEQFQFVGFLPRQTKQRQAVLEQLKGNEATLLFYESPHRIKETIEALHKVFGPRHISISRELTKKFEEYNRGTLEEALQWCETGTIKGEFCLVVEGNLNQEEEEDQWWIPLTLTQHVNHYVEIGMTSKEAIKQVARERNIQKRLVYAEYHS</sequence>
<dbReference type="STRING" id="1236970.JCM9140_4013"/>
<organism evidence="8 9">
    <name type="scientific">Halalkalibacter wakoensis JCM 9140</name>
    <dbReference type="NCBI Taxonomy" id="1236970"/>
    <lineage>
        <taxon>Bacteria</taxon>
        <taxon>Bacillati</taxon>
        <taxon>Bacillota</taxon>
        <taxon>Bacilli</taxon>
        <taxon>Bacillales</taxon>
        <taxon>Bacillaceae</taxon>
        <taxon>Halalkalibacter</taxon>
    </lineage>
</organism>
<dbReference type="InterPro" id="IPR035996">
    <property type="entry name" value="4pyrrol_Methylase_sf"/>
</dbReference>
<comment type="subcellular location">
    <subcellularLocation>
        <location evidence="6">Cytoplasm</location>
    </subcellularLocation>
</comment>
<keyword evidence="5 6" id="KW-0949">S-adenosyl-L-methionine</keyword>
<dbReference type="PROSITE" id="PS01296">
    <property type="entry name" value="RSMI"/>
    <property type="match status" value="1"/>
</dbReference>
<dbReference type="Gene3D" id="3.30.950.10">
    <property type="entry name" value="Methyltransferase, Cobalt-precorrin-4 Transmethylase, Domain 2"/>
    <property type="match status" value="1"/>
</dbReference>
<keyword evidence="9" id="KW-1185">Reference proteome</keyword>
<dbReference type="CDD" id="cd11648">
    <property type="entry name" value="RsmI"/>
    <property type="match status" value="1"/>
</dbReference>
<proteinExistence type="inferred from homology"/>
<dbReference type="InterPro" id="IPR000878">
    <property type="entry name" value="4pyrrol_Mease"/>
</dbReference>
<keyword evidence="1 6" id="KW-0963">Cytoplasm</keyword>
<accession>W4Q717</accession>
<comment type="catalytic activity">
    <reaction evidence="6">
        <text>cytidine(1402) in 16S rRNA + S-adenosyl-L-methionine = 2'-O-methylcytidine(1402) in 16S rRNA + S-adenosyl-L-homocysteine + H(+)</text>
        <dbReference type="Rhea" id="RHEA:42924"/>
        <dbReference type="Rhea" id="RHEA-COMP:10285"/>
        <dbReference type="Rhea" id="RHEA-COMP:10286"/>
        <dbReference type="ChEBI" id="CHEBI:15378"/>
        <dbReference type="ChEBI" id="CHEBI:57856"/>
        <dbReference type="ChEBI" id="CHEBI:59789"/>
        <dbReference type="ChEBI" id="CHEBI:74495"/>
        <dbReference type="ChEBI" id="CHEBI:82748"/>
        <dbReference type="EC" id="2.1.1.198"/>
    </reaction>
</comment>
<dbReference type="PIRSF" id="PIRSF005917">
    <property type="entry name" value="MTase_YraL"/>
    <property type="match status" value="1"/>
</dbReference>
<dbReference type="GO" id="GO:0070677">
    <property type="term" value="F:rRNA (cytosine-2'-O-)-methyltransferase activity"/>
    <property type="evidence" value="ECO:0007669"/>
    <property type="project" value="UniProtKB-UniRule"/>
</dbReference>
<evidence type="ECO:0000256" key="4">
    <source>
        <dbReference type="ARBA" id="ARBA00022679"/>
    </source>
</evidence>
<dbReference type="SUPFAM" id="SSF53790">
    <property type="entry name" value="Tetrapyrrole methylase"/>
    <property type="match status" value="1"/>
</dbReference>
<evidence type="ECO:0000256" key="2">
    <source>
        <dbReference type="ARBA" id="ARBA00022552"/>
    </source>
</evidence>
<feature type="domain" description="Tetrapyrrole methylase" evidence="7">
    <location>
        <begin position="16"/>
        <end position="214"/>
    </location>
</feature>
<dbReference type="Gene3D" id="3.40.1010.10">
    <property type="entry name" value="Cobalt-precorrin-4 Transmethylase, Domain 1"/>
    <property type="match status" value="1"/>
</dbReference>
<comment type="function">
    <text evidence="6">Catalyzes the 2'-O-methylation of the ribose of cytidine 1402 (C1402) in 16S rRNA.</text>
</comment>
<comment type="similarity">
    <text evidence="6">Belongs to the methyltransferase superfamily. RsmI family.</text>
</comment>
<dbReference type="HAMAP" id="MF_01877">
    <property type="entry name" value="16SrRNA_methyltr_I"/>
    <property type="match status" value="1"/>
</dbReference>
<dbReference type="GO" id="GO:0005737">
    <property type="term" value="C:cytoplasm"/>
    <property type="evidence" value="ECO:0007669"/>
    <property type="project" value="UniProtKB-SubCell"/>
</dbReference>
<dbReference type="InterPro" id="IPR014777">
    <property type="entry name" value="4pyrrole_Mease_sub1"/>
</dbReference>
<dbReference type="Pfam" id="PF00590">
    <property type="entry name" value="TP_methylase"/>
    <property type="match status" value="1"/>
</dbReference>
<name>W4Q717_9BACI</name>
<evidence type="ECO:0000259" key="7">
    <source>
        <dbReference type="Pfam" id="PF00590"/>
    </source>
</evidence>
<dbReference type="FunFam" id="3.30.950.10:FF:000002">
    <property type="entry name" value="Ribosomal RNA small subunit methyltransferase I"/>
    <property type="match status" value="1"/>
</dbReference>
<dbReference type="AlphaFoldDB" id="W4Q717"/>
<dbReference type="FunFam" id="3.40.1010.10:FF:000002">
    <property type="entry name" value="Ribosomal RNA small subunit methyltransferase I"/>
    <property type="match status" value="1"/>
</dbReference>
<evidence type="ECO:0000256" key="6">
    <source>
        <dbReference type="HAMAP-Rule" id="MF_01877"/>
    </source>
</evidence>
<evidence type="ECO:0000256" key="5">
    <source>
        <dbReference type="ARBA" id="ARBA00022691"/>
    </source>
</evidence>
<keyword evidence="2 6" id="KW-0698">rRNA processing</keyword>
<protein>
    <recommendedName>
        <fullName evidence="6">Ribosomal RNA small subunit methyltransferase I</fullName>
        <ecNumber evidence="6">2.1.1.198</ecNumber>
    </recommendedName>
    <alternativeName>
        <fullName evidence="6">16S rRNA 2'-O-ribose C1402 methyltransferase</fullName>
    </alternativeName>
    <alternativeName>
        <fullName evidence="6">rRNA (cytidine-2'-O-)-methyltransferase RsmI</fullName>
    </alternativeName>
</protein>
<evidence type="ECO:0000256" key="3">
    <source>
        <dbReference type="ARBA" id="ARBA00022603"/>
    </source>
</evidence>
<keyword evidence="3 6" id="KW-0489">Methyltransferase</keyword>
<evidence type="ECO:0000256" key="1">
    <source>
        <dbReference type="ARBA" id="ARBA00022490"/>
    </source>
</evidence>
<comment type="caution">
    <text evidence="8">The sequence shown here is derived from an EMBL/GenBank/DDBJ whole genome shotgun (WGS) entry which is preliminary data.</text>
</comment>
<dbReference type="NCBIfam" id="TIGR00096">
    <property type="entry name" value="16S rRNA (cytidine(1402)-2'-O)-methyltransferase"/>
    <property type="match status" value="1"/>
</dbReference>
<dbReference type="Proteomes" id="UP000018890">
    <property type="component" value="Unassembled WGS sequence"/>
</dbReference>
<gene>
    <name evidence="6" type="primary">rsmI</name>
    <name evidence="8" type="ORF">JCM9140_4013</name>
</gene>
<dbReference type="InterPro" id="IPR014776">
    <property type="entry name" value="4pyrrole_Mease_sub2"/>
</dbReference>
<evidence type="ECO:0000313" key="9">
    <source>
        <dbReference type="Proteomes" id="UP000018890"/>
    </source>
</evidence>
<keyword evidence="4 6" id="KW-0808">Transferase</keyword>
<dbReference type="PANTHER" id="PTHR46111:SF1">
    <property type="entry name" value="RIBOSOMAL RNA SMALL SUBUNIT METHYLTRANSFERASE I"/>
    <property type="match status" value="1"/>
</dbReference>
<dbReference type="EC" id="2.1.1.198" evidence="6"/>
<dbReference type="InterPro" id="IPR018063">
    <property type="entry name" value="SAM_MeTrfase_RsmI_CS"/>
</dbReference>
<dbReference type="InterPro" id="IPR008189">
    <property type="entry name" value="rRNA_ssu_MeTfrase_I"/>
</dbReference>
<dbReference type="PANTHER" id="PTHR46111">
    <property type="entry name" value="RIBOSOMAL RNA SMALL SUBUNIT METHYLTRANSFERASE I"/>
    <property type="match status" value="1"/>
</dbReference>